<reference evidence="2 3" key="1">
    <citation type="submission" date="2014-08" db="EMBL/GenBank/DDBJ databases">
        <title>Clostridium innocuum, an unnegligible vancomycin-resistant pathogen causing extra-intestinal infections.</title>
        <authorList>
            <person name="Feng Y."/>
            <person name="Chiu C.-H."/>
        </authorList>
    </citation>
    <scope>NUCLEOTIDE SEQUENCE [LARGE SCALE GENOMIC DNA]</scope>
    <source>
        <strain evidence="2 3">AN88</strain>
    </source>
</reference>
<dbReference type="InterPro" id="IPR007214">
    <property type="entry name" value="YbaK/aa-tRNA-synth-assoc-dom"/>
</dbReference>
<proteinExistence type="predicted"/>
<dbReference type="Proteomes" id="UP000030008">
    <property type="component" value="Unassembled WGS sequence"/>
</dbReference>
<dbReference type="PANTHER" id="PTHR30411:SF1">
    <property type="entry name" value="CYTOPLASMIC PROTEIN"/>
    <property type="match status" value="1"/>
</dbReference>
<feature type="domain" description="YbaK/aminoacyl-tRNA synthetase-associated" evidence="1">
    <location>
        <begin position="26"/>
        <end position="141"/>
    </location>
</feature>
<accession>A0A099I3Q9</accession>
<dbReference type="InterPro" id="IPR036754">
    <property type="entry name" value="YbaK/aa-tRNA-synt-asso_dom_sf"/>
</dbReference>
<protein>
    <submittedName>
        <fullName evidence="2">EbsC/YbaK protein</fullName>
    </submittedName>
</protein>
<dbReference type="CDD" id="cd04333">
    <property type="entry name" value="ProX_deacylase"/>
    <property type="match status" value="1"/>
</dbReference>
<dbReference type="PANTHER" id="PTHR30411">
    <property type="entry name" value="CYTOPLASMIC PROTEIN"/>
    <property type="match status" value="1"/>
</dbReference>
<gene>
    <name evidence="2" type="ORF">CIAN88_20345</name>
</gene>
<dbReference type="AlphaFoldDB" id="A0A099I3Q9"/>
<evidence type="ECO:0000259" key="1">
    <source>
        <dbReference type="Pfam" id="PF04073"/>
    </source>
</evidence>
<dbReference type="GO" id="GO:0002161">
    <property type="term" value="F:aminoacyl-tRNA deacylase activity"/>
    <property type="evidence" value="ECO:0007669"/>
    <property type="project" value="InterPro"/>
</dbReference>
<dbReference type="Gene3D" id="3.90.960.10">
    <property type="entry name" value="YbaK/aminoacyl-tRNA synthetase-associated domain"/>
    <property type="match status" value="1"/>
</dbReference>
<dbReference type="Pfam" id="PF04073">
    <property type="entry name" value="tRNA_edit"/>
    <property type="match status" value="1"/>
</dbReference>
<evidence type="ECO:0000313" key="3">
    <source>
        <dbReference type="Proteomes" id="UP000030008"/>
    </source>
</evidence>
<evidence type="ECO:0000313" key="2">
    <source>
        <dbReference type="EMBL" id="KGJ51513.1"/>
    </source>
</evidence>
<dbReference type="SUPFAM" id="SSF55826">
    <property type="entry name" value="YbaK/ProRS associated domain"/>
    <property type="match status" value="1"/>
</dbReference>
<dbReference type="EMBL" id="JQIF01000110">
    <property type="protein sequence ID" value="KGJ51513.1"/>
    <property type="molecule type" value="Genomic_DNA"/>
</dbReference>
<name>A0A099I3Q9_CLOIN</name>
<comment type="caution">
    <text evidence="2">The sequence shown here is derived from an EMBL/GenBank/DDBJ whole genome shotgun (WGS) entry which is preliminary data.</text>
</comment>
<organism evidence="2 3">
    <name type="scientific">Clostridium innocuum</name>
    <dbReference type="NCBI Taxonomy" id="1522"/>
    <lineage>
        <taxon>Bacteria</taxon>
        <taxon>Bacillati</taxon>
        <taxon>Bacillota</taxon>
        <taxon>Clostridia</taxon>
        <taxon>Eubacteriales</taxon>
        <taxon>Clostridiaceae</taxon>
        <taxon>Clostridium</taxon>
    </lineage>
</organism>
<dbReference type="RefSeq" id="WP_044907817.1">
    <property type="nucleotide sequence ID" value="NZ_JQIF01000110.1"/>
</dbReference>
<sequence>MAMEQARAYLKQYHKEQDILVLDASSATVEQAALALGTQPERIAKSLSFMVREHAVIVVAAGDCRVDNHAYKETFGCKAKMLKGDEVEAYTNHAIGGVCPFGVPADTRIYLDVSLKRFDFVYPACGTPNSAIRLTIAELETLLPQASWVDVCRVA</sequence>